<protein>
    <recommendedName>
        <fullName evidence="2">FAD assembly factor SdhE</fullName>
    </recommendedName>
</protein>
<dbReference type="OrthoDB" id="9807264at2"/>
<dbReference type="Gene3D" id="1.10.150.250">
    <property type="entry name" value="Flavinator of succinate dehydrogenase"/>
    <property type="match status" value="1"/>
</dbReference>
<dbReference type="InterPro" id="IPR036714">
    <property type="entry name" value="SDH_sf"/>
</dbReference>
<organism evidence="4 5">
    <name type="scientific">Acetobacter nitrogenifigens DSM 23921 = NBRC 105050</name>
    <dbReference type="NCBI Taxonomy" id="1120919"/>
    <lineage>
        <taxon>Bacteria</taxon>
        <taxon>Pseudomonadati</taxon>
        <taxon>Pseudomonadota</taxon>
        <taxon>Alphaproteobacteria</taxon>
        <taxon>Acetobacterales</taxon>
        <taxon>Acetobacteraceae</taxon>
        <taxon>Acetobacter</taxon>
    </lineage>
</organism>
<dbReference type="AlphaFoldDB" id="A0A511XEG6"/>
<dbReference type="GO" id="GO:0006099">
    <property type="term" value="P:tricarboxylic acid cycle"/>
    <property type="evidence" value="ECO:0007669"/>
    <property type="project" value="TreeGrafter"/>
</dbReference>
<evidence type="ECO:0000313" key="5">
    <source>
        <dbReference type="Proteomes" id="UP000321635"/>
    </source>
</evidence>
<dbReference type="RefSeq" id="WP_051292422.1">
    <property type="nucleotide sequence ID" value="NZ_AUBI01000018.1"/>
</dbReference>
<dbReference type="Proteomes" id="UP000321635">
    <property type="component" value="Unassembled WGS sequence"/>
</dbReference>
<dbReference type="SUPFAM" id="SSF109910">
    <property type="entry name" value="YgfY-like"/>
    <property type="match status" value="1"/>
</dbReference>
<name>A0A511XEG6_9PROT</name>
<proteinExistence type="inferred from homology"/>
<gene>
    <name evidence="4" type="ORF">ANI02nite_31590</name>
</gene>
<dbReference type="Pfam" id="PF03937">
    <property type="entry name" value="Sdh5"/>
    <property type="match status" value="1"/>
</dbReference>
<dbReference type="STRING" id="1120919.GCA_000429165_03263"/>
<comment type="similarity">
    <text evidence="1">Belongs to the SdhE FAD assembly factor family.</text>
</comment>
<dbReference type="PANTHER" id="PTHR12469">
    <property type="entry name" value="PROTEIN EMI5 HOMOLOG, MITOCHONDRIAL"/>
    <property type="match status" value="1"/>
</dbReference>
<dbReference type="EMBL" id="BJYF01000031">
    <property type="protein sequence ID" value="GEN61275.1"/>
    <property type="molecule type" value="Genomic_DNA"/>
</dbReference>
<evidence type="ECO:0000256" key="1">
    <source>
        <dbReference type="ARBA" id="ARBA00008571"/>
    </source>
</evidence>
<dbReference type="PANTHER" id="PTHR12469:SF2">
    <property type="entry name" value="SUCCINATE DEHYDROGENASE ASSEMBLY FACTOR 2, MITOCHONDRIAL"/>
    <property type="match status" value="1"/>
</dbReference>
<accession>A0A511XEG6</accession>
<evidence type="ECO:0000256" key="3">
    <source>
        <dbReference type="ARBA" id="ARBA00023186"/>
    </source>
</evidence>
<keyword evidence="3" id="KW-0143">Chaperone</keyword>
<sequence length="115" mass="12874">MEQNETITPPTPPKGASADAVAELDARRRKLLFRARHRGTFETDILIGGFVERNAQTMDSAALDDMEAVLEIPDPDLADWLTGRMPLPEDQATPMLRAMIDEYRRHTAAGQERRG</sequence>
<reference evidence="4 5" key="1">
    <citation type="submission" date="2019-07" db="EMBL/GenBank/DDBJ databases">
        <title>Whole genome shotgun sequence of Acetobacter nitrogenifigens NBRC 105050.</title>
        <authorList>
            <person name="Hosoyama A."/>
            <person name="Uohara A."/>
            <person name="Ohji S."/>
            <person name="Ichikawa N."/>
        </authorList>
    </citation>
    <scope>NUCLEOTIDE SEQUENCE [LARGE SCALE GENOMIC DNA]</scope>
    <source>
        <strain evidence="4 5">NBRC 105050</strain>
    </source>
</reference>
<keyword evidence="5" id="KW-1185">Reference proteome</keyword>
<evidence type="ECO:0000256" key="2">
    <source>
        <dbReference type="ARBA" id="ARBA00019418"/>
    </source>
</evidence>
<dbReference type="InterPro" id="IPR005631">
    <property type="entry name" value="SDH"/>
</dbReference>
<evidence type="ECO:0000313" key="4">
    <source>
        <dbReference type="EMBL" id="GEN61275.1"/>
    </source>
</evidence>
<comment type="caution">
    <text evidence="4">The sequence shown here is derived from an EMBL/GenBank/DDBJ whole genome shotgun (WGS) entry which is preliminary data.</text>
</comment>